<dbReference type="AlphaFoldDB" id="A0A841D3F2"/>
<gene>
    <name evidence="1" type="ORF">FHS22_002165</name>
</gene>
<reference evidence="1 2" key="1">
    <citation type="submission" date="2020-08" db="EMBL/GenBank/DDBJ databases">
        <title>Genomic Encyclopedia of Type Strains, Phase III (KMG-III): the genomes of soil and plant-associated and newly described type strains.</title>
        <authorList>
            <person name="Whitman W."/>
        </authorList>
    </citation>
    <scope>NUCLEOTIDE SEQUENCE [LARGE SCALE GENOMIC DNA]</scope>
    <source>
        <strain evidence="1 2">CECT 3303</strain>
    </source>
</reference>
<name>A0A841D3F2_PLAVE</name>
<accession>A0A841D3F2</accession>
<comment type="caution">
    <text evidence="1">The sequence shown here is derived from an EMBL/GenBank/DDBJ whole genome shotgun (WGS) entry which is preliminary data.</text>
</comment>
<dbReference type="Proteomes" id="UP000562352">
    <property type="component" value="Unassembled WGS sequence"/>
</dbReference>
<dbReference type="EMBL" id="JACHJJ010000005">
    <property type="protein sequence ID" value="MBB5962897.1"/>
    <property type="molecule type" value="Genomic_DNA"/>
</dbReference>
<organism evidence="1 2">
    <name type="scientific">Planomonospora venezuelensis</name>
    <dbReference type="NCBI Taxonomy" id="1999"/>
    <lineage>
        <taxon>Bacteria</taxon>
        <taxon>Bacillati</taxon>
        <taxon>Actinomycetota</taxon>
        <taxon>Actinomycetes</taxon>
        <taxon>Streptosporangiales</taxon>
        <taxon>Streptosporangiaceae</taxon>
        <taxon>Planomonospora</taxon>
    </lineage>
</organism>
<evidence type="ECO:0000313" key="2">
    <source>
        <dbReference type="Proteomes" id="UP000562352"/>
    </source>
</evidence>
<sequence>MSVSVQSGVFGGNVSVDGMRSGAAGIRSGLGPEPSAVPGRHLRMRRVLCLSYVRAGKMVCLLPASGLMRGEE</sequence>
<evidence type="ECO:0000313" key="1">
    <source>
        <dbReference type="EMBL" id="MBB5962897.1"/>
    </source>
</evidence>
<keyword evidence="2" id="KW-1185">Reference proteome</keyword>
<proteinExistence type="predicted"/>
<protein>
    <submittedName>
        <fullName evidence="1">Uncharacterized protein</fullName>
    </submittedName>
</protein>